<dbReference type="InterPro" id="IPR036249">
    <property type="entry name" value="Thioredoxin-like_sf"/>
</dbReference>
<gene>
    <name evidence="3" type="ORF">IPJ89_04685</name>
</gene>
<evidence type="ECO:0000256" key="2">
    <source>
        <dbReference type="SAM" id="Phobius"/>
    </source>
</evidence>
<reference evidence="3" key="1">
    <citation type="submission" date="2020-11" db="EMBL/GenBank/DDBJ databases">
        <title>Connecting structure to function with the recovery of over 1000 high-quality activated sludge metagenome-assembled genomes encoding full-length rRNA genes using long-read sequencing.</title>
        <authorList>
            <person name="Singleton C.M."/>
            <person name="Petriglieri F."/>
            <person name="Kristensen J.M."/>
            <person name="Kirkegaard R.H."/>
            <person name="Michaelsen T.Y."/>
            <person name="Andersen M.H."/>
            <person name="Karst S.M."/>
            <person name="Dueholm M.S."/>
            <person name="Nielsen P.H."/>
            <person name="Albertsen M."/>
        </authorList>
    </citation>
    <scope>NUCLEOTIDE SEQUENCE</scope>
    <source>
        <strain evidence="3">Fred_18-Q3-R57-64_BAT3C.431</strain>
    </source>
</reference>
<accession>A0A7T9I1U4</accession>
<evidence type="ECO:0000313" key="3">
    <source>
        <dbReference type="EMBL" id="QQR92421.1"/>
    </source>
</evidence>
<keyword evidence="2" id="KW-1133">Transmembrane helix</keyword>
<keyword evidence="2" id="KW-0812">Transmembrane</keyword>
<organism evidence="3">
    <name type="scientific">Candidatus Iainarchaeum sp</name>
    <dbReference type="NCBI Taxonomy" id="3101447"/>
    <lineage>
        <taxon>Archaea</taxon>
        <taxon>Candidatus Iainarchaeota</taxon>
        <taxon>Candidatus Iainarchaeia</taxon>
        <taxon>Candidatus Iainarchaeales</taxon>
        <taxon>Candidatus Iainarchaeaceae</taxon>
        <taxon>Candidatus Iainarchaeum</taxon>
    </lineage>
</organism>
<name>A0A7T9I1U4_9ARCH</name>
<proteinExistence type="predicted"/>
<dbReference type="SUPFAM" id="SSF52833">
    <property type="entry name" value="Thioredoxin-like"/>
    <property type="match status" value="2"/>
</dbReference>
<protein>
    <submittedName>
        <fullName evidence="3">Glutaredoxin family protein</fullName>
    </submittedName>
</protein>
<feature type="transmembrane region" description="Helical" evidence="2">
    <location>
        <begin position="45"/>
        <end position="64"/>
    </location>
</feature>
<keyword evidence="2" id="KW-0472">Membrane</keyword>
<feature type="region of interest" description="Disordered" evidence="1">
    <location>
        <begin position="1"/>
        <end position="38"/>
    </location>
</feature>
<dbReference type="AlphaFoldDB" id="A0A7T9I1U4"/>
<dbReference type="Proteomes" id="UP000596004">
    <property type="component" value="Chromosome"/>
</dbReference>
<feature type="compositionally biased region" description="Low complexity" evidence="1">
    <location>
        <begin position="28"/>
        <end position="38"/>
    </location>
</feature>
<dbReference type="EMBL" id="CP064981">
    <property type="protein sequence ID" value="QQR92421.1"/>
    <property type="molecule type" value="Genomic_DNA"/>
</dbReference>
<dbReference type="Gene3D" id="3.40.30.10">
    <property type="entry name" value="Glutaredoxin"/>
    <property type="match status" value="2"/>
</dbReference>
<evidence type="ECO:0000256" key="1">
    <source>
        <dbReference type="SAM" id="MobiDB-lite"/>
    </source>
</evidence>
<sequence>MDQENHSHQAGHTHSHTPNPTHAHEAAAHPTHTPTSAPAAPASKAWVIGLVIVLLLAVLGFVAYQKFAVPGDEPTPTSNRAQVKLLVDAQCSFCDQNNSILIKMAESNIKYDVHVIDIYSAEGQTLAQQFDVNVVPTALISVAGLDQNVEIQYAMQRLNPTKNGYVVFPEAFLDNQPRTLTYLNYPGTCSVDQGKIRIDAYVDLACKPCAEAYFVLKTLENKYPQIQANYIPVQYRRFTQQAMDVALKNNLGAICADQMGYYRDYIDCAFLSIQFGSALDINSMKACLSDAGGRSKAVQEQFTACVRDDTNSTRKVLINNINTSNQLRTPAQFTPAFVFDCKYSFVGHNDLPLFLCQAHPDLEGCAAVLAAGPVQEQPQTPGLTIYVPDQNTTVTAPTDAN</sequence>